<evidence type="ECO:0000256" key="2">
    <source>
        <dbReference type="ARBA" id="ARBA00023125"/>
    </source>
</evidence>
<dbReference type="PRINTS" id="PR00032">
    <property type="entry name" value="HTHARAC"/>
</dbReference>
<dbReference type="PANTHER" id="PTHR43280">
    <property type="entry name" value="ARAC-FAMILY TRANSCRIPTIONAL REGULATOR"/>
    <property type="match status" value="1"/>
</dbReference>
<gene>
    <name evidence="6" type="ORF">Q5H92_13185</name>
</gene>
<dbReference type="InterPro" id="IPR009057">
    <property type="entry name" value="Homeodomain-like_sf"/>
</dbReference>
<name>A0ABT9ABU7_9BACT</name>
<dbReference type="Pfam" id="PF12833">
    <property type="entry name" value="HTH_18"/>
    <property type="match status" value="1"/>
</dbReference>
<reference evidence="6" key="1">
    <citation type="submission" date="2023-07" db="EMBL/GenBank/DDBJ databases">
        <authorList>
            <person name="Kim M.K."/>
        </authorList>
    </citation>
    <scope>NUCLEOTIDE SEQUENCE</scope>
    <source>
        <strain evidence="6">M29</strain>
    </source>
</reference>
<dbReference type="SUPFAM" id="SSF46689">
    <property type="entry name" value="Homeodomain-like"/>
    <property type="match status" value="1"/>
</dbReference>
<dbReference type="PANTHER" id="PTHR43280:SF2">
    <property type="entry name" value="HTH-TYPE TRANSCRIPTIONAL REGULATOR EXSA"/>
    <property type="match status" value="1"/>
</dbReference>
<dbReference type="PROSITE" id="PS00041">
    <property type="entry name" value="HTH_ARAC_FAMILY_1"/>
    <property type="match status" value="1"/>
</dbReference>
<feature type="region of interest" description="Disordered" evidence="4">
    <location>
        <begin position="92"/>
        <end position="116"/>
    </location>
</feature>
<proteinExistence type="predicted"/>
<feature type="compositionally biased region" description="Pro residues" evidence="4">
    <location>
        <begin position="92"/>
        <end position="110"/>
    </location>
</feature>
<dbReference type="SMART" id="SM00342">
    <property type="entry name" value="HTH_ARAC"/>
    <property type="match status" value="1"/>
</dbReference>
<dbReference type="Proteomes" id="UP001167796">
    <property type="component" value="Unassembled WGS sequence"/>
</dbReference>
<evidence type="ECO:0000313" key="6">
    <source>
        <dbReference type="EMBL" id="MDO7847320.1"/>
    </source>
</evidence>
<feature type="domain" description="HTH araC/xylS-type" evidence="5">
    <location>
        <begin position="125"/>
        <end position="223"/>
    </location>
</feature>
<accession>A0ABT9ABU7</accession>
<organism evidence="6 7">
    <name type="scientific">Hymenobacter mellowenesis</name>
    <dbReference type="NCBI Taxonomy" id="3063995"/>
    <lineage>
        <taxon>Bacteria</taxon>
        <taxon>Pseudomonadati</taxon>
        <taxon>Bacteroidota</taxon>
        <taxon>Cytophagia</taxon>
        <taxon>Cytophagales</taxon>
        <taxon>Hymenobacteraceae</taxon>
        <taxon>Hymenobacter</taxon>
    </lineage>
</organism>
<evidence type="ECO:0000256" key="3">
    <source>
        <dbReference type="ARBA" id="ARBA00023163"/>
    </source>
</evidence>
<dbReference type="RefSeq" id="WP_305011997.1">
    <property type="nucleotide sequence ID" value="NZ_JAUQSX010000006.1"/>
</dbReference>
<dbReference type="InterPro" id="IPR018060">
    <property type="entry name" value="HTH_AraC"/>
</dbReference>
<evidence type="ECO:0000256" key="4">
    <source>
        <dbReference type="SAM" id="MobiDB-lite"/>
    </source>
</evidence>
<comment type="caution">
    <text evidence="6">The sequence shown here is derived from an EMBL/GenBank/DDBJ whole genome shotgun (WGS) entry which is preliminary data.</text>
</comment>
<keyword evidence="3" id="KW-0804">Transcription</keyword>
<keyword evidence="2" id="KW-0238">DNA-binding</keyword>
<keyword evidence="7" id="KW-1185">Reference proteome</keyword>
<dbReference type="InterPro" id="IPR018062">
    <property type="entry name" value="HTH_AraC-typ_CS"/>
</dbReference>
<dbReference type="Gene3D" id="1.10.10.60">
    <property type="entry name" value="Homeodomain-like"/>
    <property type="match status" value="1"/>
</dbReference>
<dbReference type="PROSITE" id="PS01124">
    <property type="entry name" value="HTH_ARAC_FAMILY_2"/>
    <property type="match status" value="1"/>
</dbReference>
<sequence length="240" mass="25606">MKEQLAAFDSHDARDLLWQWLQSPLLRQAPPAHEMLPEYRPGAAVSVELEGLTSVALGALPPGQLVMAVKAGRLQPVRCVLVPWSVAAGTPPAPPEPTGIPAAGPPPPPGAAGAPADCPTASWLRKLQGVLEKNLENPAFTVAQLADGLAMTPKSLLRKLQSLLRMSPKEYMQHYRLDRAARLLAEGYRVGEVSDLIGFNSATHFGQCFKKAYGVSPGQYALQHSAASATRPSRALVAVK</sequence>
<protein>
    <submittedName>
        <fullName evidence="6">Helix-turn-helix transcriptional regulator</fullName>
    </submittedName>
</protein>
<dbReference type="EMBL" id="JAUQSX010000006">
    <property type="protein sequence ID" value="MDO7847320.1"/>
    <property type="molecule type" value="Genomic_DNA"/>
</dbReference>
<evidence type="ECO:0000313" key="7">
    <source>
        <dbReference type="Proteomes" id="UP001167796"/>
    </source>
</evidence>
<keyword evidence="1" id="KW-0805">Transcription regulation</keyword>
<dbReference type="InterPro" id="IPR020449">
    <property type="entry name" value="Tscrpt_reg_AraC-type_HTH"/>
</dbReference>
<evidence type="ECO:0000259" key="5">
    <source>
        <dbReference type="PROSITE" id="PS01124"/>
    </source>
</evidence>
<evidence type="ECO:0000256" key="1">
    <source>
        <dbReference type="ARBA" id="ARBA00023015"/>
    </source>
</evidence>